<name>A0A7X1KNX4_9SPHN</name>
<dbReference type="GO" id="GO:0016757">
    <property type="term" value="F:glycosyltransferase activity"/>
    <property type="evidence" value="ECO:0007669"/>
    <property type="project" value="InterPro"/>
</dbReference>
<dbReference type="PANTHER" id="PTHR12526">
    <property type="entry name" value="GLYCOSYLTRANSFERASE"/>
    <property type="match status" value="1"/>
</dbReference>
<dbReference type="CDD" id="cd03801">
    <property type="entry name" value="GT4_PimA-like"/>
    <property type="match status" value="1"/>
</dbReference>
<dbReference type="Proteomes" id="UP000551327">
    <property type="component" value="Unassembled WGS sequence"/>
</dbReference>
<dbReference type="Gene3D" id="3.40.50.2000">
    <property type="entry name" value="Glycogen Phosphorylase B"/>
    <property type="match status" value="2"/>
</dbReference>
<dbReference type="SUPFAM" id="SSF53756">
    <property type="entry name" value="UDP-Glycosyltransferase/glycogen phosphorylase"/>
    <property type="match status" value="1"/>
</dbReference>
<keyword evidence="4" id="KW-1185">Reference proteome</keyword>
<dbReference type="Pfam" id="PF13439">
    <property type="entry name" value="Glyco_transf_4"/>
    <property type="match status" value="1"/>
</dbReference>
<comment type="caution">
    <text evidence="3">The sequence shown here is derived from an EMBL/GenBank/DDBJ whole genome shotgun (WGS) entry which is preliminary data.</text>
</comment>
<gene>
    <name evidence="3" type="ORF">H7F53_03155</name>
</gene>
<evidence type="ECO:0000313" key="4">
    <source>
        <dbReference type="Proteomes" id="UP000551327"/>
    </source>
</evidence>
<dbReference type="AlphaFoldDB" id="A0A7X1KNX4"/>
<keyword evidence="3" id="KW-0808">Transferase</keyword>
<dbReference type="Pfam" id="PF00534">
    <property type="entry name" value="Glycos_transf_1"/>
    <property type="match status" value="1"/>
</dbReference>
<sequence>MRLAFALPGFHRVDRGAEVALLSVAQELALLGHAVTVFGSGQPREGTAYRFHHVPAVPRERFERFPFFPPLRSDVSWEDLTFASALLRHYRPADFDAVLTCSFPFTQLALRRPAPGGARPRQIFVTQNGDWPARARNAEYRFFRCDGLVCINPDYFADNRDRWRCALIPNGADLQRFTPGPGDRARFGLPEDRPVVLMVSALIESKRVLDGIRAVAQLDRAHLVVAGDGPLRTEAENLAQQQLPGRFSRLSLSAADMPALYRSADALLHMSLAESFGNVFVEAMACGLPVVGHDSPRLRWIVGDTAFLCDTRDPAALGQQLAAALIERQRERPAEVARFAWSAIAGQYQDFLRICCAAA</sequence>
<reference evidence="3 4" key="1">
    <citation type="submission" date="2020-08" db="EMBL/GenBank/DDBJ databases">
        <title>The genome sequence of type strain Novosphingobium piscinae KCTC 42194.</title>
        <authorList>
            <person name="Liu Y."/>
        </authorList>
    </citation>
    <scope>NUCLEOTIDE SEQUENCE [LARGE SCALE GENOMIC DNA]</scope>
    <source>
        <strain evidence="3 4">KCTC 42194</strain>
    </source>
</reference>
<dbReference type="InterPro" id="IPR028098">
    <property type="entry name" value="Glyco_trans_4-like_N"/>
</dbReference>
<dbReference type="InterPro" id="IPR001296">
    <property type="entry name" value="Glyco_trans_1"/>
</dbReference>
<evidence type="ECO:0000313" key="3">
    <source>
        <dbReference type="EMBL" id="MBC2668141.1"/>
    </source>
</evidence>
<feature type="domain" description="Glycosyltransferase subfamily 4-like N-terminal" evidence="2">
    <location>
        <begin position="16"/>
        <end position="176"/>
    </location>
</feature>
<accession>A0A7X1KNX4</accession>
<feature type="domain" description="Glycosyl transferase family 1" evidence="1">
    <location>
        <begin position="184"/>
        <end position="332"/>
    </location>
</feature>
<dbReference type="EMBL" id="JACLAX010000002">
    <property type="protein sequence ID" value="MBC2668141.1"/>
    <property type="molecule type" value="Genomic_DNA"/>
</dbReference>
<evidence type="ECO:0000259" key="2">
    <source>
        <dbReference type="Pfam" id="PF13439"/>
    </source>
</evidence>
<proteinExistence type="predicted"/>
<organism evidence="3 4">
    <name type="scientific">Novosphingobium piscinae</name>
    <dbReference type="NCBI Taxonomy" id="1507448"/>
    <lineage>
        <taxon>Bacteria</taxon>
        <taxon>Pseudomonadati</taxon>
        <taxon>Pseudomonadota</taxon>
        <taxon>Alphaproteobacteria</taxon>
        <taxon>Sphingomonadales</taxon>
        <taxon>Sphingomonadaceae</taxon>
        <taxon>Novosphingobium</taxon>
    </lineage>
</organism>
<evidence type="ECO:0000259" key="1">
    <source>
        <dbReference type="Pfam" id="PF00534"/>
    </source>
</evidence>
<protein>
    <submittedName>
        <fullName evidence="3">Glycosyltransferase family 4 protein</fullName>
    </submittedName>
</protein>